<evidence type="ECO:0000256" key="8">
    <source>
        <dbReference type="SAM" id="SignalP"/>
    </source>
</evidence>
<reference evidence="10 11" key="1">
    <citation type="journal article" date="2023" name="Microbiol. Resour. Announc.">
        <title>Complete Genome Sequence of Imperialibacter roseus strain P4T.</title>
        <authorList>
            <person name="Tizabi D.R."/>
            <person name="Bachvaroff T."/>
            <person name="Hill R.T."/>
        </authorList>
    </citation>
    <scope>NUCLEOTIDE SEQUENCE [LARGE SCALE GENOMIC DNA]</scope>
    <source>
        <strain evidence="10 11">P4T</strain>
    </source>
</reference>
<dbReference type="PROSITE" id="PS52035">
    <property type="entry name" value="PEPTIDASE_M14"/>
    <property type="match status" value="1"/>
</dbReference>
<gene>
    <name evidence="10" type="ORF">RT717_21405</name>
</gene>
<evidence type="ECO:0000259" key="9">
    <source>
        <dbReference type="PROSITE" id="PS52035"/>
    </source>
</evidence>
<evidence type="ECO:0000313" key="11">
    <source>
        <dbReference type="Proteomes" id="UP001302349"/>
    </source>
</evidence>
<evidence type="ECO:0000256" key="5">
    <source>
        <dbReference type="ARBA" id="ARBA00022833"/>
    </source>
</evidence>
<keyword evidence="4" id="KW-0378">Hydrolase</keyword>
<dbReference type="EMBL" id="CP136051">
    <property type="protein sequence ID" value="WOK05636.1"/>
    <property type="molecule type" value="Genomic_DNA"/>
</dbReference>
<feature type="domain" description="Peptidase M14" evidence="9">
    <location>
        <begin position="43"/>
        <end position="400"/>
    </location>
</feature>
<name>A0ABZ0IM67_9BACT</name>
<comment type="cofactor">
    <cofactor evidence="1">
        <name>Zn(2+)</name>
        <dbReference type="ChEBI" id="CHEBI:29105"/>
    </cofactor>
</comment>
<dbReference type="SMART" id="SM00631">
    <property type="entry name" value="Zn_pept"/>
    <property type="match status" value="1"/>
</dbReference>
<evidence type="ECO:0000313" key="10">
    <source>
        <dbReference type="EMBL" id="WOK05636.1"/>
    </source>
</evidence>
<dbReference type="SUPFAM" id="SSF53187">
    <property type="entry name" value="Zn-dependent exopeptidases"/>
    <property type="match status" value="1"/>
</dbReference>
<organism evidence="10 11">
    <name type="scientific">Imperialibacter roseus</name>
    <dbReference type="NCBI Taxonomy" id="1324217"/>
    <lineage>
        <taxon>Bacteria</taxon>
        <taxon>Pseudomonadati</taxon>
        <taxon>Bacteroidota</taxon>
        <taxon>Cytophagia</taxon>
        <taxon>Cytophagales</taxon>
        <taxon>Flammeovirgaceae</taxon>
        <taxon>Imperialibacter</taxon>
    </lineage>
</organism>
<dbReference type="RefSeq" id="WP_317488394.1">
    <property type="nucleotide sequence ID" value="NZ_CP136051.1"/>
</dbReference>
<evidence type="ECO:0000256" key="3">
    <source>
        <dbReference type="ARBA" id="ARBA00022670"/>
    </source>
</evidence>
<evidence type="ECO:0000256" key="2">
    <source>
        <dbReference type="ARBA" id="ARBA00005988"/>
    </source>
</evidence>
<dbReference type="Gene3D" id="3.40.630.10">
    <property type="entry name" value="Zn peptidases"/>
    <property type="match status" value="1"/>
</dbReference>
<evidence type="ECO:0000256" key="1">
    <source>
        <dbReference type="ARBA" id="ARBA00001947"/>
    </source>
</evidence>
<dbReference type="InterPro" id="IPR000834">
    <property type="entry name" value="Peptidase_M14"/>
</dbReference>
<evidence type="ECO:0000256" key="6">
    <source>
        <dbReference type="ARBA" id="ARBA00023049"/>
    </source>
</evidence>
<keyword evidence="3" id="KW-0645">Protease</keyword>
<proteinExistence type="inferred from homology"/>
<feature type="active site" description="Proton donor/acceptor" evidence="7">
    <location>
        <position position="374"/>
    </location>
</feature>
<keyword evidence="8" id="KW-0732">Signal</keyword>
<evidence type="ECO:0000256" key="4">
    <source>
        <dbReference type="ARBA" id="ARBA00022801"/>
    </source>
</evidence>
<keyword evidence="5" id="KW-0862">Zinc</keyword>
<dbReference type="Proteomes" id="UP001302349">
    <property type="component" value="Chromosome"/>
</dbReference>
<dbReference type="PANTHER" id="PTHR11705:SF143">
    <property type="entry name" value="SLL0236 PROTEIN"/>
    <property type="match status" value="1"/>
</dbReference>
<dbReference type="CDD" id="cd06905">
    <property type="entry name" value="M14-like"/>
    <property type="match status" value="1"/>
</dbReference>
<feature type="signal peptide" evidence="8">
    <location>
        <begin position="1"/>
        <end position="19"/>
    </location>
</feature>
<dbReference type="Pfam" id="PF00246">
    <property type="entry name" value="Peptidase_M14"/>
    <property type="match status" value="2"/>
</dbReference>
<accession>A0ABZ0IM67</accession>
<sequence>MKRIIYTFIILLAGLSVSAQTPDQIFKAAGSPPNPKVQVSWNRYYTSEGLWAIAKKLSEAHPNLVKVETIGKTYEGRDMIALTITDFSKGNVDRKPGMYVDGNIHSNEIQGGEFAMYTAWYLAESWYYNDFIKDLLADKVFYIVPTINPDARNDYMKGVNTANTPRSGMMPIDDDRDGLVDEDGYDDLNGDGEVTMMRRKNPNGRYIVDPTDPRQMIEVEAGEPGEYEMLGYEGKDNDGDGEVNEDRVGGYYDPNRDWGWNWQPEYIQRGAHKYPFSVPENRNVMEFVMKHPNIGGAQSFHNSGGMILRGPGAEEDRGTYNATDDKVYDAIGELGESIMPGYTYMVVWKDLYTAFGGELDWFHGCRGIFTFTNELYHPYFMFGKDYKGGRRGDEVQKDMYKFEKNLLMTDAFLDWKEFDHPELGKIEIGGFRKNFGRDNPGFLLENDAHRNMAFLIFHAYHTPKLVIEKVEEKDLGGGLKQVTATIANKRLIPTHSSHDTKNKIIRPDYISLEGANVVAGMIVTDVDMNKTSEQKVAPAKIAVENIPGMEAVTVRWIVSGSGKYTVKVDSEKGGVVTK</sequence>
<evidence type="ECO:0000256" key="7">
    <source>
        <dbReference type="PROSITE-ProRule" id="PRU01379"/>
    </source>
</evidence>
<keyword evidence="11" id="KW-1185">Reference proteome</keyword>
<dbReference type="PANTHER" id="PTHR11705">
    <property type="entry name" value="PROTEASE FAMILY M14 CARBOXYPEPTIDASE A,B"/>
    <property type="match status" value="1"/>
</dbReference>
<keyword evidence="6" id="KW-0482">Metalloprotease</keyword>
<feature type="chain" id="PRO_5046370227" evidence="8">
    <location>
        <begin position="20"/>
        <end position="578"/>
    </location>
</feature>
<comment type="similarity">
    <text evidence="2 7">Belongs to the peptidase M14 family.</text>
</comment>
<protein>
    <submittedName>
        <fullName evidence="10">M14 family metallopeptidase</fullName>
    </submittedName>
</protein>